<dbReference type="Pfam" id="PF19432">
    <property type="entry name" value="RME-8_N"/>
    <property type="match status" value="2"/>
</dbReference>
<dbReference type="InterPro" id="IPR045802">
    <property type="entry name" value="GRV2/DNAJC13_N"/>
</dbReference>
<evidence type="ECO:0000313" key="4">
    <source>
        <dbReference type="Proteomes" id="UP001497497"/>
    </source>
</evidence>
<dbReference type="InterPro" id="IPR001623">
    <property type="entry name" value="DnaJ_domain"/>
</dbReference>
<dbReference type="Proteomes" id="UP001497497">
    <property type="component" value="Unassembled WGS sequence"/>
</dbReference>
<dbReference type="SUPFAM" id="SSF48371">
    <property type="entry name" value="ARM repeat"/>
    <property type="match status" value="3"/>
</dbReference>
<dbReference type="PANTHER" id="PTHR36983:SF2">
    <property type="entry name" value="DNAJ HOMOLOG SUBFAMILY C MEMBER 13"/>
    <property type="match status" value="1"/>
</dbReference>
<dbReference type="InterPro" id="IPR016024">
    <property type="entry name" value="ARM-type_fold"/>
</dbReference>
<dbReference type="Gene3D" id="3.30.1490.40">
    <property type="match status" value="1"/>
</dbReference>
<protein>
    <recommendedName>
        <fullName evidence="2">J domain-containing protein</fullName>
    </recommendedName>
</protein>
<dbReference type="InterPro" id="IPR035445">
    <property type="entry name" value="GYF-like_dom_sf"/>
</dbReference>
<sequence>MATLKDNKDVSCYFITKHSWKGKYKRIFSVGTHGITTYNPATFEVTNQWAYNEFISIVPNTKAANNQEFIISMKKGAKKTDSMKFSTDHRADLLTEALRFRDQFADPNNFHARRFNCFKHHWSENRVPVILEVNQGSLDQVDPTSNRKLCSYDYKDIEGLQHLSDYPGGVAIIYGGFSRLHLFALEQRDELCKAISEAGAAYVGVFIRTRKETMTLEQFQNQRLGKYSTDEAVTSYAEFTVQKVSIRHTDSVRRTLCLTETCLVERDPATYNICTCKPLCDVFAINRDAENPQKFSVEYVKGTIRTYLSTDRDSLIASVLDGVRASGNRDVCVKMHNTPRGYRLGPFTVPVDEEVEATHLKSLQLLPGGMNFNEAVFRFNANVSYSGLLHAVTAEGLFAQNKEKLINMALQSLIEREGDQEKVSNECLEAQFHALRRLVASKAGYQGFTEIPKMREKVGVKVIKALKRKDDAITHAAIDMLCALMQPMHDSYDLRQEQLNKTSLMSSRKFLESLLEMFNDHVVHSTGALVIAAMLDFLTFALCAPYSETTDGTQFDMLLEMVAANGRVVFKLFQHPSMAIVKGAGLVMKAIIEEGDAEIAAKMQDLALSEGALPKHLHTAMFTQSTDSRMLTNRQLSRHLVGLWVTGHPTAMGLLKRILPAGLMAYLDSTDDVPTSETDRLHIRDNVKLAQDHFNKNKRNLQLLLLEKKIDNLLQHWRARIGLDNKQQQNEKPIVLRKRRQRIKSEANWPLFYYHFNNDHSKPNLIWNYKTREELRESLENEMRAFSVDKDLGAAFIVGWNHTEFEVPYHCLDDEIKIGDYYLRLLLEEDDEEATEETSAIKKSYEFFNDLYHRFLLTPKVPMKCMCLQAMAIVYGRCFEEIGPFNDTRYIVGMLERCTDKQERDRLILFLNKLILHQRNVKEIMDVNGVKTLVDLLTIAHLHTTRATVPLQTNVIEASPDMERESEKEWYYGNKEKERLGPFSYQEMKAFYEDGTVHAKTRCWAQGMDGWRPLQSVPQLKWMLLATGQAVMNETDMATLVLNMLIKMTEYYPSRDSDGAIIRPLPRIKRILSDATCLPHIVQLLLTFDPVLVEKVATLLYLIMQDNPGVSRLYLSGVFFFIMMYTGSNVLPVARFLKYTHLRQAFRSEENTSSDILARSVLGPIMPEAMVCYLENYSPDKFAQIFLGEFDTPEAIWNNEMRRMMIEKIASHLADFSPRLQSNTRALYQYCPIPGINYPQLNNELFCNIYYLKHLCDTTRFPDWPIKDPIRLLKDILDAWKKEVEKKPPTMSLDEAYKVLNLTKGTGGHDEGKIRKAYFKMARDYHPDKNPEGREMFEQVNKAYEFLCSKTKVKDGPDPQNIVLILKAQSILFSRYKEGLYLCSLYILQPYKYAGYPMLIKTIRMETNDDQLFSKSAPLLSAAAELTFHTVNCSALNAEELRRENGIQVLQDAFSRCVNVLNQSSKQDDTGVTVCTNIAKCYAVAAQFEGCREKIQECSAIIKDLCRILYYKNLPKLCAVVCECVSAFCVDFWLQTNLFQSGVLWHLLLYLFNYDYTLEEGGVEKSQESNQQEVANYLAKMSVVACGRLAGFYSSESEMSTPDNPSVKKSLYSLLTPYLARKLSNESPVECGTGNRSEWLLKILNSNTENPYLMWDNATRAQLCEYLTDQQQTIIKTGLAYDQYGVDLGECDPSYGANFIFEIHSKELIVGEIFVRIFNEQPTFVLENPKGFTIDLLDYLGSQAQYLHSLLMLQQQQKASPTADHMSRLTKVEMALEALRNIIKASPGVEIQCIGHFKLLFALLRMDEFSKLQQFTIEVSESDVINCVTANQECVKDIAAAEVLGYLLFSLQSVPSCRLLTLDSLFSLMSNTKIVKEALAKGCLIYLLDLFCNSTNPVVREKTAELFSKMLSDKLVGPKVRILLNKFLPPIFMDAMRDSAEASVHMFEGTHENPELIWNDDAREKVCSTVKKLREKHCQAQREDANAKWNMQEDFEVVYADVQGEIVIGGVFLRLFIANPAWVLRRPKEFLTELLEQWSKATSSSNPNGEMLETLTTAIVCLFQAHTSLLDQVPSLGYIPRVFAAMTSKNTAVPRSGIQVYHQLSYSELCIRSMATVDCIGPVKAAMKVRKDAIGLAAEALSKMFDKGDDDLVQQALNAELIPYLLKLLEGGLEAMDNPASTKAQIVKALKAMQRSLAHGERVTEILDKSQIWKDYRDQRHDLFITDTNIAGYLTGPTGPSVAGYLTAGTMRSAMPDVPPPMDQEHHEENPRSSSFT</sequence>
<dbReference type="FunFam" id="1.25.10.10:FF:000072">
    <property type="entry name" value="dnaJ homolog subfamily C member 13 isoform X2"/>
    <property type="match status" value="1"/>
</dbReference>
<dbReference type="PROSITE" id="PS50076">
    <property type="entry name" value="DNAJ_2"/>
    <property type="match status" value="1"/>
</dbReference>
<dbReference type="Gene3D" id="1.25.10.10">
    <property type="entry name" value="Leucine-rich Repeat Variant"/>
    <property type="match status" value="1"/>
</dbReference>
<keyword evidence="4" id="KW-1185">Reference proteome</keyword>
<dbReference type="PANTHER" id="PTHR36983">
    <property type="entry name" value="DNAJ HOMOLOG SUBFAMILY C MEMBER 13"/>
    <property type="match status" value="1"/>
</dbReference>
<accession>A0AAV2HQ81</accession>
<dbReference type="GO" id="GO:0010008">
    <property type="term" value="C:endosome membrane"/>
    <property type="evidence" value="ECO:0007669"/>
    <property type="project" value="TreeGrafter"/>
</dbReference>
<dbReference type="SMART" id="SM00271">
    <property type="entry name" value="DnaJ"/>
    <property type="match status" value="1"/>
</dbReference>
<dbReference type="Pfam" id="PF14237">
    <property type="entry name" value="GYF_2"/>
    <property type="match status" value="1"/>
</dbReference>
<dbReference type="InterPro" id="IPR044978">
    <property type="entry name" value="GRV2/DNAJC13"/>
</dbReference>
<feature type="region of interest" description="Disordered" evidence="1">
    <location>
        <begin position="2253"/>
        <end position="2277"/>
    </location>
</feature>
<proteinExistence type="predicted"/>
<dbReference type="Gene3D" id="1.10.287.110">
    <property type="entry name" value="DnaJ domain"/>
    <property type="match status" value="1"/>
</dbReference>
<reference evidence="3 4" key="1">
    <citation type="submission" date="2024-04" db="EMBL/GenBank/DDBJ databases">
        <authorList>
            <consortium name="Genoscope - CEA"/>
            <person name="William W."/>
        </authorList>
    </citation>
    <scope>NUCLEOTIDE SEQUENCE [LARGE SCALE GENOMIC DNA]</scope>
</reference>
<feature type="domain" description="J" evidence="2">
    <location>
        <begin position="1295"/>
        <end position="1352"/>
    </location>
</feature>
<dbReference type="InterPro" id="IPR036869">
    <property type="entry name" value="J_dom_sf"/>
</dbReference>
<gene>
    <name evidence="3" type="ORF">GSLYS_00008451001</name>
</gene>
<dbReference type="InterPro" id="IPR025640">
    <property type="entry name" value="GYF_2"/>
</dbReference>
<dbReference type="CDD" id="cd06257">
    <property type="entry name" value="DnaJ"/>
    <property type="match status" value="1"/>
</dbReference>
<dbReference type="FunFam" id="1.10.287.110:FF:000007">
    <property type="entry name" value="DnaJ (Hsp40) homolog, subfamily C, member 13"/>
    <property type="match status" value="1"/>
</dbReference>
<name>A0AAV2HQ81_LYMST</name>
<evidence type="ECO:0000256" key="1">
    <source>
        <dbReference type="SAM" id="MobiDB-lite"/>
    </source>
</evidence>
<dbReference type="SUPFAM" id="SSF46565">
    <property type="entry name" value="Chaperone J-domain"/>
    <property type="match status" value="1"/>
</dbReference>
<evidence type="ECO:0000259" key="2">
    <source>
        <dbReference type="PROSITE" id="PS50076"/>
    </source>
</evidence>
<comment type="caution">
    <text evidence="3">The sequence shown here is derived from an EMBL/GenBank/DDBJ whole genome shotgun (WGS) entry which is preliminary data.</text>
</comment>
<dbReference type="GO" id="GO:0007032">
    <property type="term" value="P:endosome organization"/>
    <property type="evidence" value="ECO:0007669"/>
    <property type="project" value="InterPro"/>
</dbReference>
<evidence type="ECO:0000313" key="3">
    <source>
        <dbReference type="EMBL" id="CAL1534491.1"/>
    </source>
</evidence>
<dbReference type="GO" id="GO:2000641">
    <property type="term" value="P:regulation of early endosome to late endosome transport"/>
    <property type="evidence" value="ECO:0007669"/>
    <property type="project" value="InterPro"/>
</dbReference>
<organism evidence="3 4">
    <name type="scientific">Lymnaea stagnalis</name>
    <name type="common">Great pond snail</name>
    <name type="synonym">Helix stagnalis</name>
    <dbReference type="NCBI Taxonomy" id="6523"/>
    <lineage>
        <taxon>Eukaryota</taxon>
        <taxon>Metazoa</taxon>
        <taxon>Spiralia</taxon>
        <taxon>Lophotrochozoa</taxon>
        <taxon>Mollusca</taxon>
        <taxon>Gastropoda</taxon>
        <taxon>Heterobranchia</taxon>
        <taxon>Euthyneura</taxon>
        <taxon>Panpulmonata</taxon>
        <taxon>Hygrophila</taxon>
        <taxon>Lymnaeoidea</taxon>
        <taxon>Lymnaeidae</taxon>
        <taxon>Lymnaea</taxon>
    </lineage>
</organism>
<dbReference type="Pfam" id="PF00226">
    <property type="entry name" value="DnaJ"/>
    <property type="match status" value="1"/>
</dbReference>
<dbReference type="SUPFAM" id="SSF55277">
    <property type="entry name" value="GYF domain"/>
    <property type="match status" value="1"/>
</dbReference>
<dbReference type="EMBL" id="CAXITT010000173">
    <property type="protein sequence ID" value="CAL1534491.1"/>
    <property type="molecule type" value="Genomic_DNA"/>
</dbReference>
<dbReference type="InterPro" id="IPR011989">
    <property type="entry name" value="ARM-like"/>
</dbReference>
<dbReference type="GO" id="GO:0006898">
    <property type="term" value="P:receptor-mediated endocytosis"/>
    <property type="evidence" value="ECO:0007669"/>
    <property type="project" value="TreeGrafter"/>
</dbReference>